<dbReference type="VEuPathDB" id="AmoebaDB:FDP41_012453"/>
<organism evidence="2 3">
    <name type="scientific">Naegleria fowleri</name>
    <name type="common">Brain eating amoeba</name>
    <dbReference type="NCBI Taxonomy" id="5763"/>
    <lineage>
        <taxon>Eukaryota</taxon>
        <taxon>Discoba</taxon>
        <taxon>Heterolobosea</taxon>
        <taxon>Tetramitia</taxon>
        <taxon>Eutetramitia</taxon>
        <taxon>Vahlkampfiidae</taxon>
        <taxon>Naegleria</taxon>
    </lineage>
</organism>
<dbReference type="AlphaFoldDB" id="A0A6A5C293"/>
<dbReference type="OrthoDB" id="10252045at2759"/>
<dbReference type="GeneID" id="68119668"/>
<keyword evidence="3" id="KW-1185">Reference proteome</keyword>
<evidence type="ECO:0000313" key="3">
    <source>
        <dbReference type="Proteomes" id="UP000444721"/>
    </source>
</evidence>
<evidence type="ECO:0000313" key="2">
    <source>
        <dbReference type="EMBL" id="KAF0981796.1"/>
    </source>
</evidence>
<proteinExistence type="predicted"/>
<sequence>MNKSIVPASKKLVNLIKRNPNTVFVPSANAGVRFLHIQHKTPGFFDQVSGIYSTPEFKLSMKPLEFRGGQPLWYSNFLGGIIIAIPVAAGIFFSLFSLFWYTFFDSQTTLSRSNPHPFLMIKNGADSQASVNPLFRFCYRFGPQAADYKMLFQNELNIAKKKQL</sequence>
<gene>
    <name evidence="2" type="ORF">FDP41_012453</name>
</gene>
<keyword evidence="1" id="KW-0472">Membrane</keyword>
<dbReference type="OMA" id="PLWYSNF"/>
<keyword evidence="1" id="KW-1133">Transmembrane helix</keyword>
<dbReference type="Proteomes" id="UP000444721">
    <property type="component" value="Unassembled WGS sequence"/>
</dbReference>
<feature type="transmembrane region" description="Helical" evidence="1">
    <location>
        <begin position="77"/>
        <end position="103"/>
    </location>
</feature>
<evidence type="ECO:0000256" key="1">
    <source>
        <dbReference type="SAM" id="Phobius"/>
    </source>
</evidence>
<comment type="caution">
    <text evidence="2">The sequence shown here is derived from an EMBL/GenBank/DDBJ whole genome shotgun (WGS) entry which is preliminary data.</text>
</comment>
<dbReference type="VEuPathDB" id="AmoebaDB:NF0110800"/>
<protein>
    <submittedName>
        <fullName evidence="2">Uncharacterized protein</fullName>
    </submittedName>
</protein>
<name>A0A6A5C293_NAEFO</name>
<dbReference type="VEuPathDB" id="AmoebaDB:NfTy_040510"/>
<keyword evidence="1" id="KW-0812">Transmembrane</keyword>
<dbReference type="EMBL" id="VFQX01000013">
    <property type="protein sequence ID" value="KAF0981796.1"/>
    <property type="molecule type" value="Genomic_DNA"/>
</dbReference>
<accession>A0A6A5C293</accession>
<dbReference type="RefSeq" id="XP_044566509.1">
    <property type="nucleotide sequence ID" value="XM_044702975.1"/>
</dbReference>
<reference evidence="2 3" key="1">
    <citation type="journal article" date="2019" name="Sci. Rep.">
        <title>Nanopore sequencing improves the draft genome of the human pathogenic amoeba Naegleria fowleri.</title>
        <authorList>
            <person name="Liechti N."/>
            <person name="Schurch N."/>
            <person name="Bruggmann R."/>
            <person name="Wittwer M."/>
        </authorList>
    </citation>
    <scope>NUCLEOTIDE SEQUENCE [LARGE SCALE GENOMIC DNA]</scope>
    <source>
        <strain evidence="2 3">ATCC 30894</strain>
    </source>
</reference>